<reference evidence="1" key="1">
    <citation type="submission" date="2020-01" db="EMBL/GenBank/DDBJ databases">
        <title>Insect and environment-associated Actinomycetes.</title>
        <authorList>
            <person name="Currrie C."/>
            <person name="Chevrette M."/>
            <person name="Carlson C."/>
            <person name="Stubbendieck R."/>
            <person name="Wendt-Pienkowski E."/>
        </authorList>
    </citation>
    <scope>NUCLEOTIDE SEQUENCE</scope>
    <source>
        <strain evidence="1">SID7499</strain>
    </source>
</reference>
<gene>
    <name evidence="1" type="ORF">G3M58_18535</name>
</gene>
<dbReference type="EMBL" id="JAAGMN010001859">
    <property type="protein sequence ID" value="NEE08442.1"/>
    <property type="molecule type" value="Genomic_DNA"/>
</dbReference>
<name>A0A6G3WSM6_9ACTN</name>
<feature type="non-terminal residue" evidence="1">
    <location>
        <position position="48"/>
    </location>
</feature>
<evidence type="ECO:0000313" key="1">
    <source>
        <dbReference type="EMBL" id="NEE08442.1"/>
    </source>
</evidence>
<dbReference type="AlphaFoldDB" id="A0A6G3WSM6"/>
<organism evidence="1">
    <name type="scientific">Streptomyces sp. SID7499</name>
    <dbReference type="NCBI Taxonomy" id="2706086"/>
    <lineage>
        <taxon>Bacteria</taxon>
        <taxon>Bacillati</taxon>
        <taxon>Actinomycetota</taxon>
        <taxon>Actinomycetes</taxon>
        <taxon>Kitasatosporales</taxon>
        <taxon>Streptomycetaceae</taxon>
        <taxon>Streptomyces</taxon>
    </lineage>
</organism>
<sequence>MLVTASPGSELLDRIAARDPLFRDRMAQRMQAVEKRLTDVAADSPDPR</sequence>
<protein>
    <submittedName>
        <fullName evidence="1">Polyprenyl synthetase family protein</fullName>
    </submittedName>
</protein>
<accession>A0A6G3WSM6</accession>
<comment type="caution">
    <text evidence="1">The sequence shown here is derived from an EMBL/GenBank/DDBJ whole genome shotgun (WGS) entry which is preliminary data.</text>
</comment>
<proteinExistence type="predicted"/>